<keyword evidence="2" id="KW-1185">Reference proteome</keyword>
<evidence type="ECO:0000313" key="2">
    <source>
        <dbReference type="Proteomes" id="UP000031561"/>
    </source>
</evidence>
<dbReference type="EMBL" id="JTHE03000061">
    <property type="protein sequence ID" value="MCM1983343.1"/>
    <property type="molecule type" value="Genomic_DNA"/>
</dbReference>
<dbReference type="InterPro" id="IPR058523">
    <property type="entry name" value="DUF8210"/>
</dbReference>
<proteinExistence type="predicted"/>
<reference evidence="1 2" key="1">
    <citation type="journal article" date="2015" name="Genome Announc.">
        <title>Draft Genome Sequence of Filamentous Marine Cyanobacterium Lyngbya confervoides Strain BDU141951.</title>
        <authorList>
            <person name="Chandrababunaidu M.M."/>
            <person name="Sen D."/>
            <person name="Tripathy S."/>
        </authorList>
    </citation>
    <scope>NUCLEOTIDE SEQUENCE [LARGE SCALE GENOMIC DNA]</scope>
    <source>
        <strain evidence="1 2">BDU141951</strain>
    </source>
</reference>
<sequence>MFATTLLIAVVVAGFVAAITLGSQAYFRGEMTKPIHERNWNSKSFDQLAETITGEKIEGMTREPGFIVSDAYASSAIAE</sequence>
<name>A0ABD4T3R6_9CYAN</name>
<gene>
    <name evidence="1" type="ORF">QQ91_0011000</name>
</gene>
<evidence type="ECO:0000313" key="1">
    <source>
        <dbReference type="EMBL" id="MCM1983343.1"/>
    </source>
</evidence>
<dbReference type="AlphaFoldDB" id="A0ABD4T3R6"/>
<dbReference type="RefSeq" id="WP_166275030.1">
    <property type="nucleotide sequence ID" value="NZ_JTHE03000061.1"/>
</dbReference>
<accession>A0ABD4T3R6</accession>
<dbReference type="NCBIfam" id="NF047380">
    <property type="entry name" value="photo_II_xxx"/>
    <property type="match status" value="1"/>
</dbReference>
<protein>
    <submittedName>
        <fullName evidence="1">Uncharacterized protein</fullName>
    </submittedName>
</protein>
<organism evidence="1 2">
    <name type="scientific">Lyngbya confervoides BDU141951</name>
    <dbReference type="NCBI Taxonomy" id="1574623"/>
    <lineage>
        <taxon>Bacteria</taxon>
        <taxon>Bacillati</taxon>
        <taxon>Cyanobacteriota</taxon>
        <taxon>Cyanophyceae</taxon>
        <taxon>Oscillatoriophycideae</taxon>
        <taxon>Oscillatoriales</taxon>
        <taxon>Microcoleaceae</taxon>
        <taxon>Lyngbya</taxon>
    </lineage>
</organism>
<dbReference type="Proteomes" id="UP000031561">
    <property type="component" value="Unassembled WGS sequence"/>
</dbReference>
<dbReference type="InterPro" id="IPR058095">
    <property type="entry name" value="Psb35-like"/>
</dbReference>
<comment type="caution">
    <text evidence="1">The sequence shown here is derived from an EMBL/GenBank/DDBJ whole genome shotgun (WGS) entry which is preliminary data.</text>
</comment>
<dbReference type="Pfam" id="PF26637">
    <property type="entry name" value="DUF8210"/>
    <property type="match status" value="1"/>
</dbReference>